<reference evidence="1" key="1">
    <citation type="submission" date="2023-04" db="EMBL/GenBank/DDBJ databases">
        <title>A chromosome-level genome assembly of the parasitoid wasp Eretmocerus hayati.</title>
        <authorList>
            <person name="Zhong Y."/>
            <person name="Liu S."/>
            <person name="Liu Y."/>
        </authorList>
    </citation>
    <scope>NUCLEOTIDE SEQUENCE</scope>
    <source>
        <strain evidence="1">ZJU_SS_LIU_2023</strain>
    </source>
</reference>
<organism evidence="1 2">
    <name type="scientific">Eretmocerus hayati</name>
    <dbReference type="NCBI Taxonomy" id="131215"/>
    <lineage>
        <taxon>Eukaryota</taxon>
        <taxon>Metazoa</taxon>
        <taxon>Ecdysozoa</taxon>
        <taxon>Arthropoda</taxon>
        <taxon>Hexapoda</taxon>
        <taxon>Insecta</taxon>
        <taxon>Pterygota</taxon>
        <taxon>Neoptera</taxon>
        <taxon>Endopterygota</taxon>
        <taxon>Hymenoptera</taxon>
        <taxon>Apocrita</taxon>
        <taxon>Proctotrupomorpha</taxon>
        <taxon>Chalcidoidea</taxon>
        <taxon>Aphelinidae</taxon>
        <taxon>Aphelininae</taxon>
        <taxon>Eretmocerus</taxon>
    </lineage>
</organism>
<keyword evidence="2" id="KW-1185">Reference proteome</keyword>
<evidence type="ECO:0000313" key="2">
    <source>
        <dbReference type="Proteomes" id="UP001239111"/>
    </source>
</evidence>
<name>A0ACC2PEW5_9HYME</name>
<accession>A0ACC2PEW5</accession>
<comment type="caution">
    <text evidence="1">The sequence shown here is derived from an EMBL/GenBank/DDBJ whole genome shotgun (WGS) entry which is preliminary data.</text>
</comment>
<dbReference type="Proteomes" id="UP001239111">
    <property type="component" value="Chromosome 1"/>
</dbReference>
<evidence type="ECO:0000313" key="1">
    <source>
        <dbReference type="EMBL" id="KAJ8681603.1"/>
    </source>
</evidence>
<sequence>MDVGGAYGAGRAGAAFDPLIFAQKPQVITRAVCLFLSFIIWMCVSLKGYIEDEDKEYCIYNKDDTACSYGKEVAVLALLASIGLIAGEYLFEQMSSVKSRKHYVLGDLGGSAFIAFLFFTLFWYLASAWSKAETPKGNEGTTSATLTVIFTFFSIFSWGGCAFLAFQRFQMGVDPAFASTFEADPSGGGQGYTSYPDGTEAAYQEPPFGQQQQQRPMGDFQAPAY</sequence>
<protein>
    <submittedName>
        <fullName evidence="1">Uncharacterized protein</fullName>
    </submittedName>
</protein>
<proteinExistence type="predicted"/>
<gene>
    <name evidence="1" type="ORF">QAD02_017395</name>
</gene>
<dbReference type="EMBL" id="CM056741">
    <property type="protein sequence ID" value="KAJ8681603.1"/>
    <property type="molecule type" value="Genomic_DNA"/>
</dbReference>